<dbReference type="PIRSF" id="PIRSF015283">
    <property type="entry name" value="Regulatory_RpfE"/>
    <property type="match status" value="1"/>
</dbReference>
<accession>A0A845BQI1</accession>
<reference evidence="1 2" key="1">
    <citation type="submission" date="2019-12" db="EMBL/GenBank/DDBJ databases">
        <title>Neisseriaceae gen. nov. sp. Genome sequencing and assembly.</title>
        <authorList>
            <person name="Liu Z."/>
            <person name="Li A."/>
        </authorList>
    </citation>
    <scope>NUCLEOTIDE SEQUENCE [LARGE SCALE GENOMIC DNA]</scope>
    <source>
        <strain evidence="1 2">B2N2-7</strain>
    </source>
</reference>
<name>A0A845BQI1_9NEIS</name>
<dbReference type="EMBL" id="WSSB01000009">
    <property type="protein sequence ID" value="MXR37418.1"/>
    <property type="molecule type" value="Genomic_DNA"/>
</dbReference>
<evidence type="ECO:0008006" key="3">
    <source>
        <dbReference type="Google" id="ProtNLM"/>
    </source>
</evidence>
<organism evidence="1 2">
    <name type="scientific">Craterilacuibacter sinensis</name>
    <dbReference type="NCBI Taxonomy" id="2686017"/>
    <lineage>
        <taxon>Bacteria</taxon>
        <taxon>Pseudomonadati</taxon>
        <taxon>Pseudomonadota</taxon>
        <taxon>Betaproteobacteria</taxon>
        <taxon>Neisseriales</taxon>
        <taxon>Neisseriaceae</taxon>
        <taxon>Craterilacuibacter</taxon>
    </lineage>
</organism>
<dbReference type="Proteomes" id="UP000467214">
    <property type="component" value="Unassembled WGS sequence"/>
</dbReference>
<evidence type="ECO:0000313" key="1">
    <source>
        <dbReference type="EMBL" id="MXR37418.1"/>
    </source>
</evidence>
<sequence>MKLTLLIPSLFWPDRHDALEVLSGLSLPALSSLLGASRRTAANKALSSIQATRAGLSSLAPARWLAGTYGLDSASGHWLLADPAHLRANRDRAHLADSGIMNLTQNEADALLISLNALLQEDGMHLYAPHPARWFLQMPVPAAASFTPLPDAVGEDINRLLPSGEKGLIWCRLLNELQMLLHAHPVNDAREARGEPALNSLWLWGEGDDQEPVFNNLDQLFSDDVLMQAMASHAAMPCDAVPYSWSALLDVCTKDRVEVHLERLLAPARYRDAWGWREAMQQLEADWFAPLWAALRSGQLSELRLITDGPSGFEAHLSRADTWKFWRRPCALEKLLNDN</sequence>
<gene>
    <name evidence="1" type="ORF">GQF02_10575</name>
</gene>
<dbReference type="AlphaFoldDB" id="A0A845BQI1"/>
<dbReference type="RefSeq" id="WP_160796974.1">
    <property type="nucleotide sequence ID" value="NZ_WSSB01000009.1"/>
</dbReference>
<evidence type="ECO:0000313" key="2">
    <source>
        <dbReference type="Proteomes" id="UP000467214"/>
    </source>
</evidence>
<keyword evidence="2" id="KW-1185">Reference proteome</keyword>
<proteinExistence type="predicted"/>
<dbReference type="InterPro" id="IPR016631">
    <property type="entry name" value="Regulatory_RpfE"/>
</dbReference>
<comment type="caution">
    <text evidence="1">The sequence shown here is derived from an EMBL/GenBank/DDBJ whole genome shotgun (WGS) entry which is preliminary data.</text>
</comment>
<protein>
    <recommendedName>
        <fullName evidence="3">Phosphoglycerate mutase</fullName>
    </recommendedName>
</protein>